<dbReference type="GO" id="GO:0010181">
    <property type="term" value="F:FMN binding"/>
    <property type="evidence" value="ECO:0007669"/>
    <property type="project" value="InterPro"/>
</dbReference>
<sequence>MAPMLSGTPGLNEAAPVAPVAPVAPDTLRSACGNFVTGVAVITSGRGEEAVGTTVNSFTSVSLEPPLVLFCLHVKSRLRPVVQKSQAFAVNILSSQQEVLAYTFACKETAGLAGVASTPSVTGVPVLDDTLASLSCRVVNTIESGDHTVFVGEVVELDQPSSRHDALVFFRGKMGSLT</sequence>
<proteinExistence type="predicted"/>
<accession>A0AAU2W3K6</accession>
<reference evidence="3" key="1">
    <citation type="submission" date="2022-10" db="EMBL/GenBank/DDBJ databases">
        <title>The complete genomes of actinobacterial strains from the NBC collection.</title>
        <authorList>
            <person name="Joergensen T.S."/>
            <person name="Alvarez Arevalo M."/>
            <person name="Sterndorff E.B."/>
            <person name="Faurdal D."/>
            <person name="Vuksanovic O."/>
            <person name="Mourched A.-S."/>
            <person name="Charusanti P."/>
            <person name="Shaw S."/>
            <person name="Blin K."/>
            <person name="Weber T."/>
        </authorList>
    </citation>
    <scope>NUCLEOTIDE SEQUENCE</scope>
    <source>
        <strain evidence="3">NBC_00008</strain>
    </source>
</reference>
<name>A0AAU2W3K6_9ACTN</name>
<dbReference type="EMBL" id="CP108314">
    <property type="protein sequence ID" value="WTW74200.1"/>
    <property type="molecule type" value="Genomic_DNA"/>
</dbReference>
<dbReference type="GO" id="GO:0042602">
    <property type="term" value="F:riboflavin reductase (NADPH) activity"/>
    <property type="evidence" value="ECO:0007669"/>
    <property type="project" value="TreeGrafter"/>
</dbReference>
<gene>
    <name evidence="3" type="ORF">OG398_38625</name>
</gene>
<dbReference type="SMART" id="SM00903">
    <property type="entry name" value="Flavin_Reduct"/>
    <property type="match status" value="1"/>
</dbReference>
<evidence type="ECO:0000259" key="2">
    <source>
        <dbReference type="SMART" id="SM00903"/>
    </source>
</evidence>
<dbReference type="Pfam" id="PF01613">
    <property type="entry name" value="Flavin_Reduct"/>
    <property type="match status" value="1"/>
</dbReference>
<evidence type="ECO:0000256" key="1">
    <source>
        <dbReference type="ARBA" id="ARBA00023002"/>
    </source>
</evidence>
<evidence type="ECO:0000313" key="3">
    <source>
        <dbReference type="EMBL" id="WTW74200.1"/>
    </source>
</evidence>
<keyword evidence="1" id="KW-0560">Oxidoreductase</keyword>
<feature type="domain" description="Flavin reductase like" evidence="2">
    <location>
        <begin position="32"/>
        <end position="176"/>
    </location>
</feature>
<organism evidence="3">
    <name type="scientific">Streptomyces sp. NBC_00008</name>
    <dbReference type="NCBI Taxonomy" id="2903610"/>
    <lineage>
        <taxon>Bacteria</taxon>
        <taxon>Bacillati</taxon>
        <taxon>Actinomycetota</taxon>
        <taxon>Actinomycetes</taxon>
        <taxon>Kitasatosporales</taxon>
        <taxon>Streptomycetaceae</taxon>
        <taxon>Streptomyces</taxon>
    </lineage>
</organism>
<dbReference type="PANTHER" id="PTHR30466:SF1">
    <property type="entry name" value="FMN REDUCTASE (NADH) RUTF"/>
    <property type="match status" value="1"/>
</dbReference>
<dbReference type="InterPro" id="IPR002563">
    <property type="entry name" value="Flavin_Rdtase-like_dom"/>
</dbReference>
<dbReference type="InterPro" id="IPR050268">
    <property type="entry name" value="NADH-dep_flavin_reductase"/>
</dbReference>
<dbReference type="AlphaFoldDB" id="A0AAU2W3K6"/>
<protein>
    <submittedName>
        <fullName evidence="3">Flavin reductase family protein</fullName>
    </submittedName>
</protein>
<dbReference type="SUPFAM" id="SSF50475">
    <property type="entry name" value="FMN-binding split barrel"/>
    <property type="match status" value="1"/>
</dbReference>
<dbReference type="PANTHER" id="PTHR30466">
    <property type="entry name" value="FLAVIN REDUCTASE"/>
    <property type="match status" value="1"/>
</dbReference>
<dbReference type="InterPro" id="IPR012349">
    <property type="entry name" value="Split_barrel_FMN-bd"/>
</dbReference>
<dbReference type="Gene3D" id="2.30.110.10">
    <property type="entry name" value="Electron Transport, Fmn-binding Protein, Chain A"/>
    <property type="match status" value="1"/>
</dbReference>